<evidence type="ECO:0000256" key="1">
    <source>
        <dbReference type="SAM" id="Phobius"/>
    </source>
</evidence>
<dbReference type="EMBL" id="LAZR01023488">
    <property type="protein sequence ID" value="KKL78342.1"/>
    <property type="molecule type" value="Genomic_DNA"/>
</dbReference>
<comment type="caution">
    <text evidence="2">The sequence shown here is derived from an EMBL/GenBank/DDBJ whole genome shotgun (WGS) entry which is preliminary data.</text>
</comment>
<keyword evidence="1" id="KW-0472">Membrane</keyword>
<reference evidence="2" key="1">
    <citation type="journal article" date="2015" name="Nature">
        <title>Complex archaea that bridge the gap between prokaryotes and eukaryotes.</title>
        <authorList>
            <person name="Spang A."/>
            <person name="Saw J.H."/>
            <person name="Jorgensen S.L."/>
            <person name="Zaremba-Niedzwiedzka K."/>
            <person name="Martijn J."/>
            <person name="Lind A.E."/>
            <person name="van Eijk R."/>
            <person name="Schleper C."/>
            <person name="Guy L."/>
            <person name="Ettema T.J."/>
        </authorList>
    </citation>
    <scope>NUCLEOTIDE SEQUENCE</scope>
</reference>
<protein>
    <submittedName>
        <fullName evidence="2">Uncharacterized protein</fullName>
    </submittedName>
</protein>
<organism evidence="2">
    <name type="scientific">marine sediment metagenome</name>
    <dbReference type="NCBI Taxonomy" id="412755"/>
    <lineage>
        <taxon>unclassified sequences</taxon>
        <taxon>metagenomes</taxon>
        <taxon>ecological metagenomes</taxon>
    </lineage>
</organism>
<keyword evidence="1" id="KW-0812">Transmembrane</keyword>
<gene>
    <name evidence="2" type="ORF">LCGC14_2025800</name>
</gene>
<accession>A0A0F9HT84</accession>
<proteinExistence type="predicted"/>
<sequence>MLRQMCFGKCASAKRAWKILAKFSAGVEARGVPLCPVFFGPAGKNLGGFGKILAFSGLLLAFFVLFSPFLAVLGLF</sequence>
<keyword evidence="1" id="KW-1133">Transmembrane helix</keyword>
<evidence type="ECO:0000313" key="2">
    <source>
        <dbReference type="EMBL" id="KKL78342.1"/>
    </source>
</evidence>
<dbReference type="AlphaFoldDB" id="A0A0F9HT84"/>
<name>A0A0F9HT84_9ZZZZ</name>
<feature type="transmembrane region" description="Helical" evidence="1">
    <location>
        <begin position="52"/>
        <end position="75"/>
    </location>
</feature>